<gene>
    <name evidence="1" type="ORF">LCGC14_0066210</name>
</gene>
<accession>A0A0F9W1U9</accession>
<sequence>MCQYESKREVSEINEIRIYNRNHNVLNAQQIQRNNMTNQEILKKGLKWNYKRISFDL</sequence>
<proteinExistence type="predicted"/>
<protein>
    <submittedName>
        <fullName evidence="1">Uncharacterized protein</fullName>
    </submittedName>
</protein>
<reference evidence="1" key="1">
    <citation type="journal article" date="2015" name="Nature">
        <title>Complex archaea that bridge the gap between prokaryotes and eukaryotes.</title>
        <authorList>
            <person name="Spang A."/>
            <person name="Saw J.H."/>
            <person name="Jorgensen S.L."/>
            <person name="Zaremba-Niedzwiedzka K."/>
            <person name="Martijn J."/>
            <person name="Lind A.E."/>
            <person name="van Eijk R."/>
            <person name="Schleper C."/>
            <person name="Guy L."/>
            <person name="Ettema T.J."/>
        </authorList>
    </citation>
    <scope>NUCLEOTIDE SEQUENCE</scope>
</reference>
<organism evidence="1">
    <name type="scientific">marine sediment metagenome</name>
    <dbReference type="NCBI Taxonomy" id="412755"/>
    <lineage>
        <taxon>unclassified sequences</taxon>
        <taxon>metagenomes</taxon>
        <taxon>ecological metagenomes</taxon>
    </lineage>
</organism>
<name>A0A0F9W1U9_9ZZZZ</name>
<dbReference type="EMBL" id="LAZR01000016">
    <property type="protein sequence ID" value="KKO06203.1"/>
    <property type="molecule type" value="Genomic_DNA"/>
</dbReference>
<evidence type="ECO:0000313" key="1">
    <source>
        <dbReference type="EMBL" id="KKO06203.1"/>
    </source>
</evidence>
<comment type="caution">
    <text evidence="1">The sequence shown here is derived from an EMBL/GenBank/DDBJ whole genome shotgun (WGS) entry which is preliminary data.</text>
</comment>
<dbReference type="AlphaFoldDB" id="A0A0F9W1U9"/>